<keyword evidence="1" id="KW-0472">Membrane</keyword>
<feature type="transmembrane region" description="Helical" evidence="1">
    <location>
        <begin position="136"/>
        <end position="156"/>
    </location>
</feature>
<feature type="transmembrane region" description="Helical" evidence="1">
    <location>
        <begin position="111"/>
        <end position="129"/>
    </location>
</feature>
<accession>A0A5A5THD7</accession>
<sequence length="169" mass="18933">MLSNKVSYRRGIIEGLIVYALGRLGALITPAVFPDWTFVAVPLLFIIFQYILPPVWATRRVTSTKREKMSKRFWWLGPRLAALCLIFDILISLFCGLPLTMFDVQQGPVLLRLFASGASHISLLGYALIELRTAAFLFVFYTIAVVCTRLAGSPFLRFTMPAGGDRVTL</sequence>
<evidence type="ECO:0000313" key="2">
    <source>
        <dbReference type="EMBL" id="GCF10439.1"/>
    </source>
</evidence>
<dbReference type="OrthoDB" id="156549at2"/>
<evidence type="ECO:0000313" key="3">
    <source>
        <dbReference type="Proteomes" id="UP000322530"/>
    </source>
</evidence>
<keyword evidence="3" id="KW-1185">Reference proteome</keyword>
<gene>
    <name evidence="2" type="ORF">KDI_40030</name>
</gene>
<evidence type="ECO:0000256" key="1">
    <source>
        <dbReference type="SAM" id="Phobius"/>
    </source>
</evidence>
<protein>
    <submittedName>
        <fullName evidence="2">Uncharacterized protein</fullName>
    </submittedName>
</protein>
<feature type="transmembrane region" description="Helical" evidence="1">
    <location>
        <begin position="12"/>
        <end position="33"/>
    </location>
</feature>
<dbReference type="EMBL" id="BIXY01000070">
    <property type="protein sequence ID" value="GCF10439.1"/>
    <property type="molecule type" value="Genomic_DNA"/>
</dbReference>
<dbReference type="AlphaFoldDB" id="A0A5A5THD7"/>
<reference evidence="2 3" key="1">
    <citation type="submission" date="2019-01" db="EMBL/GenBank/DDBJ databases">
        <title>Draft genome sequence of Dictyobacter sp. Uno17.</title>
        <authorList>
            <person name="Wang C.M."/>
            <person name="Zheng Y."/>
            <person name="Sakai Y."/>
            <person name="Abe K."/>
            <person name="Yokota A."/>
            <person name="Yabe S."/>
        </authorList>
    </citation>
    <scope>NUCLEOTIDE SEQUENCE [LARGE SCALE GENOMIC DNA]</scope>
    <source>
        <strain evidence="2 3">Uno17</strain>
    </source>
</reference>
<keyword evidence="1" id="KW-1133">Transmembrane helix</keyword>
<dbReference type="Proteomes" id="UP000322530">
    <property type="component" value="Unassembled WGS sequence"/>
</dbReference>
<keyword evidence="1" id="KW-0812">Transmembrane</keyword>
<feature type="transmembrane region" description="Helical" evidence="1">
    <location>
        <begin position="80"/>
        <end position="99"/>
    </location>
</feature>
<name>A0A5A5THD7_9CHLR</name>
<organism evidence="2 3">
    <name type="scientific">Dictyobacter arantiisoli</name>
    <dbReference type="NCBI Taxonomy" id="2014874"/>
    <lineage>
        <taxon>Bacteria</taxon>
        <taxon>Bacillati</taxon>
        <taxon>Chloroflexota</taxon>
        <taxon>Ktedonobacteria</taxon>
        <taxon>Ktedonobacterales</taxon>
        <taxon>Dictyobacteraceae</taxon>
        <taxon>Dictyobacter</taxon>
    </lineage>
</organism>
<comment type="caution">
    <text evidence="2">The sequence shown here is derived from an EMBL/GenBank/DDBJ whole genome shotgun (WGS) entry which is preliminary data.</text>
</comment>
<proteinExistence type="predicted"/>
<dbReference type="RefSeq" id="WP_149403322.1">
    <property type="nucleotide sequence ID" value="NZ_BIXY01000070.1"/>
</dbReference>
<feature type="transmembrane region" description="Helical" evidence="1">
    <location>
        <begin position="39"/>
        <end position="59"/>
    </location>
</feature>